<organism evidence="7 8">
    <name type="scientific">Microlunatus sagamiharensis</name>
    <dbReference type="NCBI Taxonomy" id="546874"/>
    <lineage>
        <taxon>Bacteria</taxon>
        <taxon>Bacillati</taxon>
        <taxon>Actinomycetota</taxon>
        <taxon>Actinomycetes</taxon>
        <taxon>Propionibacteriales</taxon>
        <taxon>Propionibacteriaceae</taxon>
        <taxon>Microlunatus</taxon>
    </lineage>
</organism>
<feature type="transmembrane region" description="Helical" evidence="6">
    <location>
        <begin position="135"/>
        <end position="156"/>
    </location>
</feature>
<name>A0A1H2MQI5_9ACTN</name>
<feature type="transmembrane region" description="Helical" evidence="6">
    <location>
        <begin position="208"/>
        <end position="225"/>
    </location>
</feature>
<evidence type="ECO:0000313" key="8">
    <source>
        <dbReference type="Proteomes" id="UP000198825"/>
    </source>
</evidence>
<dbReference type="PANTHER" id="PTHR42770">
    <property type="entry name" value="AMINO ACID TRANSPORTER-RELATED"/>
    <property type="match status" value="1"/>
</dbReference>
<dbReference type="OrthoDB" id="3170677at2"/>
<feature type="transmembrane region" description="Helical" evidence="6">
    <location>
        <begin position="70"/>
        <end position="89"/>
    </location>
</feature>
<dbReference type="InterPro" id="IPR050367">
    <property type="entry name" value="APC_superfamily"/>
</dbReference>
<feature type="transmembrane region" description="Helical" evidence="6">
    <location>
        <begin position="365"/>
        <end position="388"/>
    </location>
</feature>
<gene>
    <name evidence="7" type="ORF">SAMN04488544_2489</name>
</gene>
<dbReference type="EMBL" id="LT629799">
    <property type="protein sequence ID" value="SDU95258.1"/>
    <property type="molecule type" value="Genomic_DNA"/>
</dbReference>
<dbReference type="STRING" id="546874.SAMN04488544_2489"/>
<dbReference type="GO" id="GO:0022857">
    <property type="term" value="F:transmembrane transporter activity"/>
    <property type="evidence" value="ECO:0007669"/>
    <property type="project" value="InterPro"/>
</dbReference>
<protein>
    <submittedName>
        <fullName evidence="7">Amino acid transporter</fullName>
    </submittedName>
</protein>
<evidence type="ECO:0000256" key="2">
    <source>
        <dbReference type="ARBA" id="ARBA00022475"/>
    </source>
</evidence>
<feature type="transmembrane region" description="Helical" evidence="6">
    <location>
        <begin position="288"/>
        <end position="314"/>
    </location>
</feature>
<comment type="subcellular location">
    <subcellularLocation>
        <location evidence="1">Cell membrane</location>
        <topology evidence="1">Multi-pass membrane protein</topology>
    </subcellularLocation>
</comment>
<feature type="transmembrane region" description="Helical" evidence="6">
    <location>
        <begin position="425"/>
        <end position="444"/>
    </location>
</feature>
<feature type="transmembrane region" description="Helical" evidence="6">
    <location>
        <begin position="168"/>
        <end position="188"/>
    </location>
</feature>
<feature type="transmembrane region" description="Helical" evidence="6">
    <location>
        <begin position="335"/>
        <end position="359"/>
    </location>
</feature>
<keyword evidence="2" id="KW-1003">Cell membrane</keyword>
<dbReference type="RefSeq" id="WP_091074772.1">
    <property type="nucleotide sequence ID" value="NZ_LT629799.1"/>
</dbReference>
<sequence>MAAPTTATTTGTTGQFRRTVGTVGATAINMTQMCGIGPFVTIPLMVATMGGPQAILGWVVGALLALTDGLVWAELGAAMPGAGGTYLYLREAFQYRTGRLMPFLFVWTAMISIPLIMSTGVIGLVQYLGFFFPDMSWLAVHAIGVGVVALVMLALFRRIESIRVITTALWVVMLVTVVLTIAACYSHFSPDLAFDFPAGAFHLDGGFFTGLGAGLLIAVYDYLGYNTTAYMGDELKDPGRSMPRSIVFSILAMMVIYLTLNVGVMGAVPWRQVAESDSVASLAVTTNWGHTAAAVVTVLIIITAFGSVFAGLLGGSRVPYNAARDRVFFPVFARLAPKGGFPYVALAFMGVVTALGSLLDLSTVINMLTTVAVLVQSVAQVVALTVLRRRQPGLRRPYRQWLYPVPSLIALVGWVYVYFSATTLSILLSLGWIVVGVVAFLVWARVRRSWPFAPVEVHEAYLEAQERGATTPGGDPAQPSAVTA</sequence>
<reference evidence="8" key="1">
    <citation type="submission" date="2016-10" db="EMBL/GenBank/DDBJ databases">
        <authorList>
            <person name="Varghese N."/>
            <person name="Submissions S."/>
        </authorList>
    </citation>
    <scope>NUCLEOTIDE SEQUENCE [LARGE SCALE GENOMIC DNA]</scope>
    <source>
        <strain evidence="8">DSM 21743</strain>
    </source>
</reference>
<proteinExistence type="predicted"/>
<keyword evidence="5 6" id="KW-0472">Membrane</keyword>
<dbReference type="PANTHER" id="PTHR42770:SF7">
    <property type="entry name" value="MEMBRANE PROTEIN"/>
    <property type="match status" value="1"/>
</dbReference>
<evidence type="ECO:0000256" key="4">
    <source>
        <dbReference type="ARBA" id="ARBA00022989"/>
    </source>
</evidence>
<dbReference type="AlphaFoldDB" id="A0A1H2MQI5"/>
<keyword evidence="4 6" id="KW-1133">Transmembrane helix</keyword>
<feature type="transmembrane region" description="Helical" evidence="6">
    <location>
        <begin position="246"/>
        <end position="268"/>
    </location>
</feature>
<keyword evidence="8" id="KW-1185">Reference proteome</keyword>
<dbReference type="Pfam" id="PF13520">
    <property type="entry name" value="AA_permease_2"/>
    <property type="match status" value="1"/>
</dbReference>
<dbReference type="GO" id="GO:0005886">
    <property type="term" value="C:plasma membrane"/>
    <property type="evidence" value="ECO:0007669"/>
    <property type="project" value="UniProtKB-SubCell"/>
</dbReference>
<keyword evidence="3 6" id="KW-0812">Transmembrane</keyword>
<feature type="transmembrane region" description="Helical" evidence="6">
    <location>
        <begin position="39"/>
        <end position="64"/>
    </location>
</feature>
<feature type="transmembrane region" description="Helical" evidence="6">
    <location>
        <begin position="101"/>
        <end position="129"/>
    </location>
</feature>
<evidence type="ECO:0000313" key="7">
    <source>
        <dbReference type="EMBL" id="SDU95258.1"/>
    </source>
</evidence>
<dbReference type="Gene3D" id="1.20.1740.10">
    <property type="entry name" value="Amino acid/polyamine transporter I"/>
    <property type="match status" value="1"/>
</dbReference>
<evidence type="ECO:0000256" key="6">
    <source>
        <dbReference type="SAM" id="Phobius"/>
    </source>
</evidence>
<dbReference type="InterPro" id="IPR002293">
    <property type="entry name" value="AA/rel_permease1"/>
</dbReference>
<accession>A0A1H2MQI5</accession>
<evidence type="ECO:0000256" key="3">
    <source>
        <dbReference type="ARBA" id="ARBA00022692"/>
    </source>
</evidence>
<evidence type="ECO:0000256" key="1">
    <source>
        <dbReference type="ARBA" id="ARBA00004651"/>
    </source>
</evidence>
<feature type="transmembrane region" description="Helical" evidence="6">
    <location>
        <begin position="400"/>
        <end position="419"/>
    </location>
</feature>
<dbReference type="Proteomes" id="UP000198825">
    <property type="component" value="Chromosome I"/>
</dbReference>
<dbReference type="PIRSF" id="PIRSF006060">
    <property type="entry name" value="AA_transporter"/>
    <property type="match status" value="1"/>
</dbReference>
<evidence type="ECO:0000256" key="5">
    <source>
        <dbReference type="ARBA" id="ARBA00023136"/>
    </source>
</evidence>